<dbReference type="EMBL" id="JBEZNA010000004">
    <property type="protein sequence ID" value="MEU9576282.1"/>
    <property type="molecule type" value="Genomic_DNA"/>
</dbReference>
<organism evidence="1 2">
    <name type="scientific">Streptomyces chilikensis</name>
    <dbReference type="NCBI Taxonomy" id="1194079"/>
    <lineage>
        <taxon>Bacteria</taxon>
        <taxon>Bacillati</taxon>
        <taxon>Actinomycetota</taxon>
        <taxon>Actinomycetes</taxon>
        <taxon>Kitasatosporales</taxon>
        <taxon>Streptomycetaceae</taxon>
        <taxon>Streptomyces</taxon>
    </lineage>
</organism>
<proteinExistence type="predicted"/>
<evidence type="ECO:0000313" key="2">
    <source>
        <dbReference type="Proteomes" id="UP001551584"/>
    </source>
</evidence>
<evidence type="ECO:0000313" key="1">
    <source>
        <dbReference type="EMBL" id="MEU9576282.1"/>
    </source>
</evidence>
<reference evidence="1 2" key="1">
    <citation type="submission" date="2024-06" db="EMBL/GenBank/DDBJ databases">
        <title>The Natural Products Discovery Center: Release of the First 8490 Sequenced Strains for Exploring Actinobacteria Biosynthetic Diversity.</title>
        <authorList>
            <person name="Kalkreuter E."/>
            <person name="Kautsar S.A."/>
            <person name="Yang D."/>
            <person name="Bader C.D."/>
            <person name="Teijaro C.N."/>
            <person name="Fluegel L."/>
            <person name="Davis C.M."/>
            <person name="Simpson J.R."/>
            <person name="Lauterbach L."/>
            <person name="Steele A.D."/>
            <person name="Gui C."/>
            <person name="Meng S."/>
            <person name="Li G."/>
            <person name="Viehrig K."/>
            <person name="Ye F."/>
            <person name="Su P."/>
            <person name="Kiefer A.F."/>
            <person name="Nichols A."/>
            <person name="Cepeda A.J."/>
            <person name="Yan W."/>
            <person name="Fan B."/>
            <person name="Jiang Y."/>
            <person name="Adhikari A."/>
            <person name="Zheng C.-J."/>
            <person name="Schuster L."/>
            <person name="Cowan T.M."/>
            <person name="Smanski M.J."/>
            <person name="Chevrette M.G."/>
            <person name="De Carvalho L.P.S."/>
            <person name="Shen B."/>
        </authorList>
    </citation>
    <scope>NUCLEOTIDE SEQUENCE [LARGE SCALE GENOMIC DNA]</scope>
    <source>
        <strain evidence="1 2">NPDC048117</strain>
    </source>
</reference>
<dbReference type="RefSeq" id="WP_359268395.1">
    <property type="nucleotide sequence ID" value="NZ_JBEZNA010000004.1"/>
</dbReference>
<dbReference type="Proteomes" id="UP001551584">
    <property type="component" value="Unassembled WGS sequence"/>
</dbReference>
<accession>A0ABV3EJ96</accession>
<sequence length="142" mass="15050">MTAITNPAALATTTAARLLQLTNETIEDAVATRTRIATALLAKSSSTFQLRDLLAADVAASVWGRLLVAIRDLNPETDAAEIAKRLTEVRGDIADRLLTGSETTSTCAISNEAERYERETMRALLGSTQTLVKAFAAAAEAA</sequence>
<keyword evidence="2" id="KW-1185">Reference proteome</keyword>
<comment type="caution">
    <text evidence="1">The sequence shown here is derived from an EMBL/GenBank/DDBJ whole genome shotgun (WGS) entry which is preliminary data.</text>
</comment>
<gene>
    <name evidence="1" type="ORF">AB0D95_03160</name>
</gene>
<name>A0ABV3EJ96_9ACTN</name>
<protein>
    <submittedName>
        <fullName evidence="1">Uncharacterized protein</fullName>
    </submittedName>
</protein>